<dbReference type="SUPFAM" id="SSF63829">
    <property type="entry name" value="Calcium-dependent phosphotriesterase"/>
    <property type="match status" value="1"/>
</dbReference>
<feature type="active site" description="Proton donor/acceptor" evidence="2">
    <location>
        <position position="197"/>
    </location>
</feature>
<feature type="binding site" evidence="3">
    <location>
        <position position="197"/>
    </location>
    <ligand>
        <name>a divalent metal cation</name>
        <dbReference type="ChEBI" id="CHEBI:60240"/>
    </ligand>
</feature>
<feature type="binding site" evidence="3">
    <location>
        <position position="146"/>
    </location>
    <ligand>
        <name>a divalent metal cation</name>
        <dbReference type="ChEBI" id="CHEBI:60240"/>
    </ligand>
</feature>
<dbReference type="EMBL" id="JQGC01000025">
    <property type="protein sequence ID" value="KFL29506.1"/>
    <property type="molecule type" value="Genomic_DNA"/>
</dbReference>
<dbReference type="STRING" id="46914.JP75_20765"/>
<accession>A0A087LY03</accession>
<dbReference type="PANTHER" id="PTHR10907">
    <property type="entry name" value="REGUCALCIN"/>
    <property type="match status" value="1"/>
</dbReference>
<evidence type="ECO:0000259" key="4">
    <source>
        <dbReference type="Pfam" id="PF08450"/>
    </source>
</evidence>
<dbReference type="Gene3D" id="2.120.10.30">
    <property type="entry name" value="TolB, C-terminal domain"/>
    <property type="match status" value="1"/>
</dbReference>
<comment type="similarity">
    <text evidence="1">Belongs to the SMP-30/CGR1 family.</text>
</comment>
<comment type="cofactor">
    <cofactor evidence="3">
        <name>Zn(2+)</name>
        <dbReference type="ChEBI" id="CHEBI:29105"/>
    </cofactor>
    <text evidence="3">Binds 1 divalent metal cation per subunit.</text>
</comment>
<dbReference type="InterPro" id="IPR005511">
    <property type="entry name" value="SMP-30"/>
</dbReference>
<comment type="caution">
    <text evidence="5">The sequence shown here is derived from an EMBL/GenBank/DDBJ whole genome shotgun (WGS) entry which is preliminary data.</text>
</comment>
<reference evidence="5 6" key="1">
    <citation type="submission" date="2014-08" db="EMBL/GenBank/DDBJ databases">
        <authorList>
            <person name="Hassan Y.I."/>
            <person name="Lepp D."/>
            <person name="Zhou T."/>
        </authorList>
    </citation>
    <scope>NUCLEOTIDE SEQUENCE [LARGE SCALE GENOMIC DNA]</scope>
    <source>
        <strain evidence="5 6">IFO13584</strain>
    </source>
</reference>
<dbReference type="InterPro" id="IPR011042">
    <property type="entry name" value="6-blade_b-propeller_TolB-like"/>
</dbReference>
<feature type="binding site" evidence="3">
    <location>
        <position position="15"/>
    </location>
    <ligand>
        <name>a divalent metal cation</name>
        <dbReference type="ChEBI" id="CHEBI:60240"/>
    </ligand>
</feature>
<keyword evidence="6" id="KW-1185">Reference proteome</keyword>
<evidence type="ECO:0000256" key="1">
    <source>
        <dbReference type="ARBA" id="ARBA00008853"/>
    </source>
</evidence>
<dbReference type="GO" id="GO:0005509">
    <property type="term" value="F:calcium ion binding"/>
    <property type="evidence" value="ECO:0007669"/>
    <property type="project" value="TreeGrafter"/>
</dbReference>
<keyword evidence="3" id="KW-0479">Metal-binding</keyword>
<dbReference type="GO" id="GO:0004341">
    <property type="term" value="F:gluconolactonase activity"/>
    <property type="evidence" value="ECO:0007669"/>
    <property type="project" value="TreeGrafter"/>
</dbReference>
<evidence type="ECO:0000313" key="6">
    <source>
        <dbReference type="Proteomes" id="UP000028981"/>
    </source>
</evidence>
<evidence type="ECO:0000256" key="3">
    <source>
        <dbReference type="PIRSR" id="PIRSR605511-2"/>
    </source>
</evidence>
<dbReference type="Pfam" id="PF08450">
    <property type="entry name" value="SGL"/>
    <property type="match status" value="1"/>
</dbReference>
<feature type="domain" description="SMP-30/Gluconolactonase/LRE-like region" evidence="4">
    <location>
        <begin position="13"/>
        <end position="255"/>
    </location>
</feature>
<sequence>MQIEAIGAVRTILGESPVWDVDKDRLYWADSLGRKIFCAAPDGSDLEQWDTPANIGFMVLCRSGRGLAAMKTGVHFIDFQDSTFSLIAAPEPDLPNNTLNDGKVDRAGRFWFGSMDITSQTEGGTLYRLDPDLTLTAIHRGVTISNGPCWSVDGRTFYFSDTPRALVTQFEFDLATGTLSNPRPFLQHDRRDGSGVDGATVDAEGYYWCAHVYGGHIARYAPNGTLDRTIELPTGAVTSIAFGGPDLETIFVTSMSKSLQSGGMPDSIDAGALFAIRGLGIRGLPEPKFADVI</sequence>
<protein>
    <recommendedName>
        <fullName evidence="4">SMP-30/Gluconolactonase/LRE-like region domain-containing protein</fullName>
    </recommendedName>
</protein>
<proteinExistence type="inferred from homology"/>
<dbReference type="PANTHER" id="PTHR10907:SF47">
    <property type="entry name" value="REGUCALCIN"/>
    <property type="match status" value="1"/>
</dbReference>
<evidence type="ECO:0000256" key="2">
    <source>
        <dbReference type="PIRSR" id="PIRSR605511-1"/>
    </source>
</evidence>
<name>A0A087LY03_9HYPH</name>
<dbReference type="OrthoDB" id="2633250at2"/>
<dbReference type="RefSeq" id="WP_035086352.1">
    <property type="nucleotide sequence ID" value="NZ_JQGC01000025.1"/>
</dbReference>
<gene>
    <name evidence="5" type="ORF">JP75_20765</name>
</gene>
<dbReference type="GO" id="GO:0019853">
    <property type="term" value="P:L-ascorbic acid biosynthetic process"/>
    <property type="evidence" value="ECO:0007669"/>
    <property type="project" value="TreeGrafter"/>
</dbReference>
<evidence type="ECO:0000313" key="5">
    <source>
        <dbReference type="EMBL" id="KFL29506.1"/>
    </source>
</evidence>
<dbReference type="AlphaFoldDB" id="A0A087LY03"/>
<dbReference type="Proteomes" id="UP000028981">
    <property type="component" value="Unassembled WGS sequence"/>
</dbReference>
<organism evidence="5 6">
    <name type="scientific">Devosia riboflavina</name>
    <dbReference type="NCBI Taxonomy" id="46914"/>
    <lineage>
        <taxon>Bacteria</taxon>
        <taxon>Pseudomonadati</taxon>
        <taxon>Pseudomonadota</taxon>
        <taxon>Alphaproteobacteria</taxon>
        <taxon>Hyphomicrobiales</taxon>
        <taxon>Devosiaceae</taxon>
        <taxon>Devosia</taxon>
    </lineage>
</organism>
<feature type="binding site" evidence="3">
    <location>
        <position position="100"/>
    </location>
    <ligand>
        <name>substrate</name>
    </ligand>
</feature>
<dbReference type="InterPro" id="IPR013658">
    <property type="entry name" value="SGL"/>
</dbReference>
<keyword evidence="3" id="KW-0862">Zinc</keyword>
<dbReference type="PRINTS" id="PR01790">
    <property type="entry name" value="SMP30FAMILY"/>
</dbReference>